<keyword evidence="1" id="KW-1133">Transmembrane helix</keyword>
<feature type="transmembrane region" description="Helical" evidence="1">
    <location>
        <begin position="34"/>
        <end position="51"/>
    </location>
</feature>
<proteinExistence type="predicted"/>
<name>A0A845EXZ6_9BACL</name>
<organism evidence="2 3">
    <name type="scientific">Guptibacillus hwajinpoensis</name>
    <dbReference type="NCBI Taxonomy" id="208199"/>
    <lineage>
        <taxon>Bacteria</taxon>
        <taxon>Bacillati</taxon>
        <taxon>Bacillota</taxon>
        <taxon>Bacilli</taxon>
        <taxon>Bacillales</taxon>
        <taxon>Guptibacillaceae</taxon>
        <taxon>Guptibacillus</taxon>
    </lineage>
</organism>
<protein>
    <submittedName>
        <fullName evidence="2">Uncharacterized protein</fullName>
    </submittedName>
</protein>
<gene>
    <name evidence="2" type="ORF">GLW07_08860</name>
</gene>
<accession>A0A845EXZ6</accession>
<evidence type="ECO:0000256" key="1">
    <source>
        <dbReference type="SAM" id="Phobius"/>
    </source>
</evidence>
<evidence type="ECO:0000313" key="2">
    <source>
        <dbReference type="EMBL" id="MYL63462.1"/>
    </source>
</evidence>
<keyword evidence="1" id="KW-0812">Transmembrane</keyword>
<dbReference type="RefSeq" id="WP_160919055.1">
    <property type="nucleotide sequence ID" value="NZ_WMEY01000002.1"/>
</dbReference>
<keyword evidence="1" id="KW-0472">Membrane</keyword>
<dbReference type="Proteomes" id="UP000447833">
    <property type="component" value="Unassembled WGS sequence"/>
</dbReference>
<evidence type="ECO:0000313" key="3">
    <source>
        <dbReference type="Proteomes" id="UP000447833"/>
    </source>
</evidence>
<feature type="transmembrane region" description="Helical" evidence="1">
    <location>
        <begin position="63"/>
        <end position="79"/>
    </location>
</feature>
<sequence>MKYFKWFLLIIAASATEMAIWMNAEWLSAEMISLNYYFVGSLVIILMIFALSDSPSRKQYKLILGLTITAFAILTTGALKNFDFLREENALLPMLVNLVAYLIFAFLIMMKLRKKTN</sequence>
<dbReference type="EMBL" id="WMEY01000002">
    <property type="protein sequence ID" value="MYL63462.1"/>
    <property type="molecule type" value="Genomic_DNA"/>
</dbReference>
<reference evidence="2 3" key="1">
    <citation type="submission" date="2019-11" db="EMBL/GenBank/DDBJ databases">
        <title>Genome sequences of 17 halophilic strains isolated from different environments.</title>
        <authorList>
            <person name="Furrow R.E."/>
        </authorList>
    </citation>
    <scope>NUCLEOTIDE SEQUENCE [LARGE SCALE GENOMIC DNA]</scope>
    <source>
        <strain evidence="2 3">22506_14_FS</strain>
    </source>
</reference>
<feature type="transmembrane region" description="Helical" evidence="1">
    <location>
        <begin position="91"/>
        <end position="110"/>
    </location>
</feature>
<dbReference type="AlphaFoldDB" id="A0A845EXZ6"/>
<comment type="caution">
    <text evidence="2">The sequence shown here is derived from an EMBL/GenBank/DDBJ whole genome shotgun (WGS) entry which is preliminary data.</text>
</comment>